<name>F4RHH6_MELLP</name>
<dbReference type="GeneID" id="18922504"/>
<keyword evidence="3" id="KW-1185">Reference proteome</keyword>
<dbReference type="OrthoDB" id="2505381at2759"/>
<dbReference type="EMBL" id="GL883101">
    <property type="protein sequence ID" value="EGG08174.1"/>
    <property type="molecule type" value="Genomic_DNA"/>
</dbReference>
<organism evidence="3">
    <name type="scientific">Melampsora larici-populina (strain 98AG31 / pathotype 3-4-7)</name>
    <name type="common">Poplar leaf rust fungus</name>
    <dbReference type="NCBI Taxonomy" id="747676"/>
    <lineage>
        <taxon>Eukaryota</taxon>
        <taxon>Fungi</taxon>
        <taxon>Dikarya</taxon>
        <taxon>Basidiomycota</taxon>
        <taxon>Pucciniomycotina</taxon>
        <taxon>Pucciniomycetes</taxon>
        <taxon>Pucciniales</taxon>
        <taxon>Melampsoraceae</taxon>
        <taxon>Melampsora</taxon>
    </lineage>
</organism>
<dbReference type="InParanoid" id="F4RHH6"/>
<protein>
    <submittedName>
        <fullName evidence="2">Uncharacterized protein</fullName>
    </submittedName>
</protein>
<dbReference type="KEGG" id="mlr:MELLADRAFT_105123"/>
<dbReference type="HOGENOM" id="CLU_029635_0_0_1"/>
<dbReference type="Gene3D" id="3.60.130.30">
    <property type="match status" value="1"/>
</dbReference>
<reference evidence="3" key="1">
    <citation type="journal article" date="2011" name="Proc. Natl. Acad. Sci. U.S.A.">
        <title>Obligate biotrophy features unraveled by the genomic analysis of rust fungi.</title>
        <authorList>
            <person name="Duplessis S."/>
            <person name="Cuomo C.A."/>
            <person name="Lin Y.-C."/>
            <person name="Aerts A."/>
            <person name="Tisserant E."/>
            <person name="Veneault-Fourrey C."/>
            <person name="Joly D.L."/>
            <person name="Hacquard S."/>
            <person name="Amselem J."/>
            <person name="Cantarel B.L."/>
            <person name="Chiu R."/>
            <person name="Coutinho P.M."/>
            <person name="Feau N."/>
            <person name="Field M."/>
            <person name="Frey P."/>
            <person name="Gelhaye E."/>
            <person name="Goldberg J."/>
            <person name="Grabherr M.G."/>
            <person name="Kodira C.D."/>
            <person name="Kohler A."/>
            <person name="Kuees U."/>
            <person name="Lindquist E.A."/>
            <person name="Lucas S.M."/>
            <person name="Mago R."/>
            <person name="Mauceli E."/>
            <person name="Morin E."/>
            <person name="Murat C."/>
            <person name="Pangilinan J.L."/>
            <person name="Park R."/>
            <person name="Pearson M."/>
            <person name="Quesneville H."/>
            <person name="Rouhier N."/>
            <person name="Sakthikumar S."/>
            <person name="Salamov A.A."/>
            <person name="Schmutz J."/>
            <person name="Selles B."/>
            <person name="Shapiro H."/>
            <person name="Tanguay P."/>
            <person name="Tuskan G.A."/>
            <person name="Henrissat B."/>
            <person name="Van de Peer Y."/>
            <person name="Rouze P."/>
            <person name="Ellis J.G."/>
            <person name="Dodds P.N."/>
            <person name="Schein J.E."/>
            <person name="Zhong S."/>
            <person name="Hamelin R.C."/>
            <person name="Grigoriev I.V."/>
            <person name="Szabo L.J."/>
            <person name="Martin F."/>
        </authorList>
    </citation>
    <scope>NUCLEOTIDE SEQUENCE [LARGE SCALE GENOMIC DNA]</scope>
    <source>
        <strain evidence="3">98AG31 / pathotype 3-4-7</strain>
    </source>
</reference>
<evidence type="ECO:0000313" key="2">
    <source>
        <dbReference type="EMBL" id="EGG08174.1"/>
    </source>
</evidence>
<evidence type="ECO:0000313" key="3">
    <source>
        <dbReference type="Proteomes" id="UP000001072"/>
    </source>
</evidence>
<gene>
    <name evidence="2" type="ORF">MELLADRAFT_105123</name>
</gene>
<feature type="region of interest" description="Disordered" evidence="1">
    <location>
        <begin position="105"/>
        <end position="137"/>
    </location>
</feature>
<dbReference type="AlphaFoldDB" id="F4RHH6"/>
<dbReference type="VEuPathDB" id="FungiDB:MELLADRAFT_105123"/>
<sequence>MALTYVTVPHRILMYRYWSCIVTALDLCTGTTIFTSITASIKRSTTNNGYESELTDLSDLEEFTPLKGLSVTSVTCPAPKPPPTTKPPAHTIIQPPAIKQPCTMKEKPAQLKPKVAKKTKNRHPTTKPKPCTHEVPKHLRPDIPAHHYPSSYHRQSMVADYLHSVFQNARVVNVKFDLAVAYFLQHTHHLDLGDIPNSVDKILNDYSLLEPLTGRQDILLTCAHHIKHSLDDVAAGARPDALTPFALQYLTIDALNNLAIEQSKLPVIEQGQKAFIAAAEVNGASVITHCGPMTFKTFQRTQHLPTPTALSPFSVKPNASTQLNGADNRYIEVPGMLNGALPSQAVGFGRYVECSKGMTDTQMALGRNRQGHPSSGWQQDDISHYNLPTLIQMGKEHAYKREDHAQIDSELLWYHKLGQLVIKAFMLISYAFAVRALQVIVKKGNLGAAREIKELPNPLGIGRHTMYSMQVNHHRDGKNAPLFASAIFFGKNYGGGELMLNYLGYAVHGGPGNSVHAAFDVLMHGVGKITCLPNAEGLPPQRICMAVYSHADVFASAARYSGMQQSPKVFSDRRLWSPFYPDNFTLQQILDILKAEQKRLDGKYHEEVCIYQAAKKAAEEAAEKASALAALTNCRLPLEMDMYEDFI</sequence>
<dbReference type="Proteomes" id="UP000001072">
    <property type="component" value="Unassembled WGS sequence"/>
</dbReference>
<dbReference type="RefSeq" id="XP_007408372.1">
    <property type="nucleotide sequence ID" value="XM_007408310.1"/>
</dbReference>
<accession>F4RHH6</accession>
<proteinExistence type="predicted"/>
<evidence type="ECO:0000256" key="1">
    <source>
        <dbReference type="SAM" id="MobiDB-lite"/>
    </source>
</evidence>
<feature type="compositionally biased region" description="Basic residues" evidence="1">
    <location>
        <begin position="114"/>
        <end position="126"/>
    </location>
</feature>